<feature type="compositionally biased region" description="Polar residues" evidence="1">
    <location>
        <begin position="247"/>
        <end position="256"/>
    </location>
</feature>
<feature type="compositionally biased region" description="Low complexity" evidence="1">
    <location>
        <begin position="69"/>
        <end position="78"/>
    </location>
</feature>
<evidence type="ECO:0008006" key="4">
    <source>
        <dbReference type="Google" id="ProtNLM"/>
    </source>
</evidence>
<evidence type="ECO:0000313" key="3">
    <source>
        <dbReference type="Proteomes" id="UP000054144"/>
    </source>
</evidence>
<feature type="compositionally biased region" description="Polar residues" evidence="1">
    <location>
        <begin position="227"/>
        <end position="239"/>
    </location>
</feature>
<feature type="region of interest" description="Disordered" evidence="1">
    <location>
        <begin position="1"/>
        <end position="101"/>
    </location>
</feature>
<sequence length="912" mass="98622">MASTQTCVDESLSEPSSSTLPLHERKVSNEVQRRPSQNTALGSMTPSTSSSRASTDSHPSVSRPPLAASHSNASTPSSSRPPSPQSLMSPTRSRSTSLASSTSLYQSFVDLSQNPLDKSLPLEHMSAEVENDVSAPDQPDLHSEQGLGLPSDSPGISSSSSSVTTVGPSQVSGSGDLQQIALPGDPPPRFGDDVASGPSFPDGDASDEQSFVSSETREVPLADSGASALSTPGSPTLDNSIVIPPLTLNSSGESSNTDTTTAGPPTLTASQSAQDLVDGIISYLDPSPSLLSQISFLDKTLSEAIPLLRRHRNKLVPLLRLPPELLARIISHLQVYYYPSLRPHTTGRNPYAWLLATHTCYVMRQAALAYGPLWATLDFHLAQPEAARTFLARSSQAPLTIYYNPRGVTLSADDVSFFADLEQSHADRIHALHVVCCGALPERFWSLVQYAAPSLKEFSVETCQAPDDGPRPVLFANNTPSLRKLVLRDVLPLSNHIVGLTHLVLRGQPYTSRYTLEELLDILEGCPDLEELVVVQSRTRADTELTTIPAAPRHPVIDLPRLKRMELGDWESPRVMRSFLDNLRIPGPRPGAYGMEGPDLFIWAPFCRTDTFGRPEDLPTTASAMQATAGLGTLLPPSFYDGARVLRLTDRPDSNTNMVAVGGCVRMSRPWEGPDGEQTTAFIDADGEKQPIRDRTIHVYGEFPRQQYASLIAARNAHGITDELDELVISNVDIAQRHDECSDFLRLMGGIKRLTLIGLPTVQLILYSLNHPARPFDRVTGIRGGHISACAALCPSLESLRLEGCGSMALQLIHQFIQEREELSKTPDSFVKPIKHVIIDAETKAGWDADYVASFGSMLVVLGTDSDSNNNGAPANVGVVLGANGLFALNEQSSPGSIWEDPIEELLEQLEL</sequence>
<feature type="region of interest" description="Disordered" evidence="1">
    <location>
        <begin position="119"/>
        <end position="269"/>
    </location>
</feature>
<reference evidence="2 3" key="1">
    <citation type="journal article" date="2015" name="Fungal Genet. Biol.">
        <title>Evolution of novel wood decay mechanisms in Agaricales revealed by the genome sequences of Fistulina hepatica and Cylindrobasidium torrendii.</title>
        <authorList>
            <person name="Floudas D."/>
            <person name="Held B.W."/>
            <person name="Riley R."/>
            <person name="Nagy L.G."/>
            <person name="Koehler G."/>
            <person name="Ransdell A.S."/>
            <person name="Younus H."/>
            <person name="Chow J."/>
            <person name="Chiniquy J."/>
            <person name="Lipzen A."/>
            <person name="Tritt A."/>
            <person name="Sun H."/>
            <person name="Haridas S."/>
            <person name="LaButti K."/>
            <person name="Ohm R.A."/>
            <person name="Kues U."/>
            <person name="Blanchette R.A."/>
            <person name="Grigoriev I.V."/>
            <person name="Minto R.E."/>
            <person name="Hibbett D.S."/>
        </authorList>
    </citation>
    <scope>NUCLEOTIDE SEQUENCE [LARGE SCALE GENOMIC DNA]</scope>
    <source>
        <strain evidence="2 3">ATCC 64428</strain>
    </source>
</reference>
<feature type="compositionally biased region" description="Low complexity" evidence="1">
    <location>
        <begin position="146"/>
        <end position="175"/>
    </location>
</feature>
<evidence type="ECO:0000313" key="2">
    <source>
        <dbReference type="EMBL" id="KIY47702.1"/>
    </source>
</evidence>
<name>A0A0D7A9L6_9AGAR</name>
<dbReference type="Proteomes" id="UP000054144">
    <property type="component" value="Unassembled WGS sequence"/>
</dbReference>
<organism evidence="2 3">
    <name type="scientific">Fistulina hepatica ATCC 64428</name>
    <dbReference type="NCBI Taxonomy" id="1128425"/>
    <lineage>
        <taxon>Eukaryota</taxon>
        <taxon>Fungi</taxon>
        <taxon>Dikarya</taxon>
        <taxon>Basidiomycota</taxon>
        <taxon>Agaricomycotina</taxon>
        <taxon>Agaricomycetes</taxon>
        <taxon>Agaricomycetidae</taxon>
        <taxon>Agaricales</taxon>
        <taxon>Fistulinaceae</taxon>
        <taxon>Fistulina</taxon>
    </lineage>
</organism>
<proteinExistence type="predicted"/>
<protein>
    <recommendedName>
        <fullName evidence="4">F-box domain-containing protein</fullName>
    </recommendedName>
</protein>
<keyword evidence="3" id="KW-1185">Reference proteome</keyword>
<gene>
    <name evidence="2" type="ORF">FISHEDRAFT_59435</name>
</gene>
<dbReference type="OrthoDB" id="3053652at2759"/>
<dbReference type="AlphaFoldDB" id="A0A0D7A9L6"/>
<feature type="compositionally biased region" description="Low complexity" evidence="1">
    <location>
        <begin position="43"/>
        <end position="60"/>
    </location>
</feature>
<evidence type="ECO:0000256" key="1">
    <source>
        <dbReference type="SAM" id="MobiDB-lite"/>
    </source>
</evidence>
<feature type="compositionally biased region" description="Low complexity" evidence="1">
    <location>
        <begin position="85"/>
        <end position="101"/>
    </location>
</feature>
<feature type="compositionally biased region" description="Basic and acidic residues" evidence="1">
    <location>
        <begin position="22"/>
        <end position="33"/>
    </location>
</feature>
<accession>A0A0D7A9L6</accession>
<dbReference type="InterPro" id="IPR032675">
    <property type="entry name" value="LRR_dom_sf"/>
</dbReference>
<dbReference type="SUPFAM" id="SSF52047">
    <property type="entry name" value="RNI-like"/>
    <property type="match status" value="1"/>
</dbReference>
<dbReference type="EMBL" id="KN881929">
    <property type="protein sequence ID" value="KIY47702.1"/>
    <property type="molecule type" value="Genomic_DNA"/>
</dbReference>
<feature type="compositionally biased region" description="Low complexity" evidence="1">
    <location>
        <begin position="257"/>
        <end position="269"/>
    </location>
</feature>
<dbReference type="Gene3D" id="3.80.10.10">
    <property type="entry name" value="Ribonuclease Inhibitor"/>
    <property type="match status" value="1"/>
</dbReference>